<dbReference type="KEGG" id="vg:26623476"/>
<organism evidence="2 3">
    <name type="scientific">Achromobacter phage JWX</name>
    <dbReference type="NCBI Taxonomy" id="1589746"/>
    <lineage>
        <taxon>Viruses</taxon>
        <taxon>Duplodnaviria</taxon>
        <taxon>Heunggongvirae</taxon>
        <taxon>Uroviricota</taxon>
        <taxon>Caudoviricetes</taxon>
        <taxon>Steinhofvirus</taxon>
        <taxon>Steinhofvirus JWX</taxon>
    </lineage>
</organism>
<dbReference type="RefSeq" id="YP_009196190.1">
    <property type="nucleotide sequence ID" value="NC_028768.1"/>
</dbReference>
<proteinExistence type="predicted"/>
<dbReference type="KEGG" id="vg:26623414"/>
<dbReference type="GeneID" id="26623476"/>
<protein>
    <submittedName>
        <fullName evidence="2">Uncharacterized protein</fullName>
    </submittedName>
</protein>
<sequence length="93" mass="10650">MELVIGFGTTFDADGNMLETEALGFRDVESDIFIIDPFTSDCGRFGFTLQQAMESYNLTREEVLRIVEHNSQLNVFESNPRYTLEEIRNMCGL</sequence>
<evidence type="ECO:0000313" key="3">
    <source>
        <dbReference type="Proteomes" id="UP000031727"/>
    </source>
</evidence>
<dbReference type="GeneID" id="26623414"/>
<name>A0A0B4ZZF3_9CAUD</name>
<evidence type="ECO:0000313" key="2">
    <source>
        <dbReference type="EMBL" id="AJD82832.1"/>
    </source>
</evidence>
<reference evidence="2 3" key="1">
    <citation type="submission" date="2014-11" db="EMBL/GenBank/DDBJ databases">
        <title>Characterization and genome comparisons of three Achromobacter phages of the Siphoviridae family.</title>
        <authorList>
            <person name="Dreiseikelmann B."/>
            <person name="Bunk B."/>
            <person name="Rohde M."/>
            <person name="Wittmann J."/>
        </authorList>
    </citation>
    <scope>NUCLEOTIDE SEQUENCE [LARGE SCALE GENOMIC DNA]</scope>
</reference>
<dbReference type="EMBL" id="KP202969">
    <property type="protein sequence ID" value="AJD82832.1"/>
    <property type="molecule type" value="Genomic_DNA"/>
</dbReference>
<accession>A0A0B4ZZF3</accession>
<keyword evidence="3" id="KW-1185">Reference proteome</keyword>
<gene>
    <name evidence="1" type="ORF">JWX_00005</name>
    <name evidence="2" type="ORF">JWX_00067</name>
</gene>
<dbReference type="EMBL" id="KP202969">
    <property type="protein sequence ID" value="AJD82771.1"/>
    <property type="molecule type" value="Genomic_DNA"/>
</dbReference>
<evidence type="ECO:0000313" key="1">
    <source>
        <dbReference type="EMBL" id="AJD82771.1"/>
    </source>
</evidence>
<dbReference type="RefSeq" id="YP_009196251.1">
    <property type="nucleotide sequence ID" value="NC_028768.1"/>
</dbReference>
<dbReference type="Proteomes" id="UP000031727">
    <property type="component" value="Segment"/>
</dbReference>